<dbReference type="Proteomes" id="UP000693970">
    <property type="component" value="Unassembled WGS sequence"/>
</dbReference>
<protein>
    <submittedName>
        <fullName evidence="1">Uncharacterized protein</fullName>
    </submittedName>
</protein>
<sequence>MPTTPYTINEAYRILRQKCSKENQNDMTDVVDIMGFVTNLSISQPSAALAISTRKCSVAVAKCQLWLVDDSCFVPNGEEDNDVCCSDGDGVRIEMARLCFYGTSEVARIQQEHIQVGDLLRFNAVSLKEDLSSSISSPCFHLSASCPEPGPRWCYLGSLHQRLNGAARTTTDSMWTSPERVKELIDWFKTVQQSGPPNHNLFPTLQLPCRKRSLAELQASVGIKSNVQVLVTHIFSQPCTMVTSSSRTRSRNNAKKRKYQHPVPQLAIATVTDDSGTVMTLVDTLGRFQNLLEEAMSNRMTTRLVVTNVLTQTSSSLRGAKLSCPTNEVVLTVTGESTAFLLPSPAPSNNAKVDTDGTQTYSFGRMVLSQGHDDAGKSRIELVSEVMDLIIDGLSLRGNSERIFSSPTTFKSWILLTDNHVGCGGSSWRYKESAKVQLGNEFDKANIFPITPAVLQCLCGGLDARDFISDDNLSQHSMNFVKALLNDRVRLKFSLDLRQAEPKVIKTVLDKLPI</sequence>
<reference evidence="1" key="2">
    <citation type="submission" date="2021-04" db="EMBL/GenBank/DDBJ databases">
        <authorList>
            <person name="Podell S."/>
        </authorList>
    </citation>
    <scope>NUCLEOTIDE SEQUENCE</scope>
    <source>
        <strain evidence="1">Hildebrandi</strain>
    </source>
</reference>
<dbReference type="OrthoDB" id="47986at2759"/>
<dbReference type="AlphaFoldDB" id="A0A9K3LJQ0"/>
<organism evidence="1 2">
    <name type="scientific">Nitzschia inconspicua</name>
    <dbReference type="NCBI Taxonomy" id="303405"/>
    <lineage>
        <taxon>Eukaryota</taxon>
        <taxon>Sar</taxon>
        <taxon>Stramenopiles</taxon>
        <taxon>Ochrophyta</taxon>
        <taxon>Bacillariophyta</taxon>
        <taxon>Bacillariophyceae</taxon>
        <taxon>Bacillariophycidae</taxon>
        <taxon>Bacillariales</taxon>
        <taxon>Bacillariaceae</taxon>
        <taxon>Nitzschia</taxon>
    </lineage>
</organism>
<accession>A0A9K3LJQ0</accession>
<gene>
    <name evidence="1" type="ORF">IV203_026698</name>
</gene>
<name>A0A9K3LJQ0_9STRA</name>
<reference evidence="1" key="1">
    <citation type="journal article" date="2021" name="Sci. Rep.">
        <title>Diploid genomic architecture of Nitzschia inconspicua, an elite biomass production diatom.</title>
        <authorList>
            <person name="Oliver A."/>
            <person name="Podell S."/>
            <person name="Pinowska A."/>
            <person name="Traller J.C."/>
            <person name="Smith S.R."/>
            <person name="McClure R."/>
            <person name="Beliaev A."/>
            <person name="Bohutskyi P."/>
            <person name="Hill E.A."/>
            <person name="Rabines A."/>
            <person name="Zheng H."/>
            <person name="Allen L.Z."/>
            <person name="Kuo A."/>
            <person name="Grigoriev I.V."/>
            <person name="Allen A.E."/>
            <person name="Hazlebeck D."/>
            <person name="Allen E.E."/>
        </authorList>
    </citation>
    <scope>NUCLEOTIDE SEQUENCE</scope>
    <source>
        <strain evidence="1">Hildebrandi</strain>
    </source>
</reference>
<comment type="caution">
    <text evidence="1">The sequence shown here is derived from an EMBL/GenBank/DDBJ whole genome shotgun (WGS) entry which is preliminary data.</text>
</comment>
<dbReference type="EMBL" id="JAGRRH010000010">
    <property type="protein sequence ID" value="KAG7363338.1"/>
    <property type="molecule type" value="Genomic_DNA"/>
</dbReference>
<proteinExistence type="predicted"/>
<evidence type="ECO:0000313" key="2">
    <source>
        <dbReference type="Proteomes" id="UP000693970"/>
    </source>
</evidence>
<keyword evidence="2" id="KW-1185">Reference proteome</keyword>
<evidence type="ECO:0000313" key="1">
    <source>
        <dbReference type="EMBL" id="KAG7363338.1"/>
    </source>
</evidence>